<evidence type="ECO:0000313" key="2">
    <source>
        <dbReference type="EMBL" id="KMW22499.1"/>
    </source>
</evidence>
<dbReference type="EMBL" id="ADLK01000009">
    <property type="protein sequence ID" value="KMW22499.1"/>
    <property type="molecule type" value="Genomic_DNA"/>
</dbReference>
<gene>
    <name evidence="2" type="ORF">HMPREF9470_01378</name>
</gene>
<dbReference type="PANTHER" id="PTHR34075">
    <property type="entry name" value="BLR3430 PROTEIN"/>
    <property type="match status" value="1"/>
</dbReference>
<dbReference type="PANTHER" id="PTHR34075:SF5">
    <property type="entry name" value="BLR3430 PROTEIN"/>
    <property type="match status" value="1"/>
</dbReference>
<dbReference type="InterPro" id="IPR052513">
    <property type="entry name" value="Thioester_dehydratase-like"/>
</dbReference>
<dbReference type="InterPro" id="IPR012340">
    <property type="entry name" value="NA-bd_OB-fold"/>
</dbReference>
<protein>
    <recommendedName>
        <fullName evidence="1">ChsH2 rubredoxin-like zinc ribbon domain-containing protein</fullName>
    </recommendedName>
</protein>
<dbReference type="Pfam" id="PF12172">
    <property type="entry name" value="zf-ChsH2"/>
    <property type="match status" value="1"/>
</dbReference>
<reference evidence="2 3" key="1">
    <citation type="submission" date="2011-04" db="EMBL/GenBank/DDBJ databases">
        <title>The Genome Sequence of Clostridium citroniae WAL-19142.</title>
        <authorList>
            <consortium name="The Broad Institute Genome Sequencing Platform"/>
            <person name="Earl A."/>
            <person name="Ward D."/>
            <person name="Feldgarden M."/>
            <person name="Gevers D."/>
            <person name="Warren Y.A."/>
            <person name="Tyrrell K.L."/>
            <person name="Citron D.M."/>
            <person name="Goldstein E.J."/>
            <person name="Daigneault M."/>
            <person name="Allen-Vercoe E."/>
            <person name="Young S.K."/>
            <person name="Zeng Q."/>
            <person name="Gargeya S."/>
            <person name="Fitzgerald M."/>
            <person name="Haas B."/>
            <person name="Abouelleil A."/>
            <person name="Alvarado L."/>
            <person name="Arachchi H.M."/>
            <person name="Berlin A."/>
            <person name="Brown A."/>
            <person name="Chapman S.B."/>
            <person name="Chen Z."/>
            <person name="Dunbar C."/>
            <person name="Freedman E."/>
            <person name="Gearin G."/>
            <person name="Gellesch M."/>
            <person name="Goldberg J."/>
            <person name="Griggs A."/>
            <person name="Gujja S."/>
            <person name="Heilman E.R."/>
            <person name="Heiman D."/>
            <person name="Howarth C."/>
            <person name="Larson L."/>
            <person name="Lui A."/>
            <person name="MacDonald P.J."/>
            <person name="Mehta T."/>
            <person name="Montmayeur A."/>
            <person name="Murphy C."/>
            <person name="Neiman D."/>
            <person name="Pearson M."/>
            <person name="Priest M."/>
            <person name="Roberts A."/>
            <person name="Saif S."/>
            <person name="Shea T."/>
            <person name="Shenoy N."/>
            <person name="Sisk P."/>
            <person name="Stolte C."/>
            <person name="Sykes S."/>
            <person name="White J."/>
            <person name="Yandava C."/>
            <person name="Wortman J."/>
            <person name="Nusbaum C."/>
            <person name="Birren B."/>
        </authorList>
    </citation>
    <scope>NUCLEOTIDE SEQUENCE [LARGE SCALE GENOMIC DNA]</scope>
    <source>
        <strain evidence="2 3">WAL-19142</strain>
    </source>
</reference>
<organism evidence="2 3">
    <name type="scientific">[Clostridium] citroniae WAL-19142</name>
    <dbReference type="NCBI Taxonomy" id="742734"/>
    <lineage>
        <taxon>Bacteria</taxon>
        <taxon>Bacillati</taxon>
        <taxon>Bacillota</taxon>
        <taxon>Clostridia</taxon>
        <taxon>Lachnospirales</taxon>
        <taxon>Lachnospiraceae</taxon>
        <taxon>Enterocloster</taxon>
    </lineage>
</organism>
<dbReference type="SUPFAM" id="SSF50249">
    <property type="entry name" value="Nucleic acid-binding proteins"/>
    <property type="match status" value="1"/>
</dbReference>
<dbReference type="InterPro" id="IPR022002">
    <property type="entry name" value="ChsH2_Znr"/>
</dbReference>
<feature type="domain" description="ChsH2 rubredoxin-like zinc ribbon" evidence="1">
    <location>
        <begin position="15"/>
        <end position="45"/>
    </location>
</feature>
<dbReference type="AlphaFoldDB" id="A0A0J9CDI7"/>
<evidence type="ECO:0000313" key="3">
    <source>
        <dbReference type="Proteomes" id="UP000037392"/>
    </source>
</evidence>
<sequence length="139" mass="15666">MMSIQLEKVVQTFYEGLEEGKILGRKCPLCGNVEFPPVYACNQCGNYETQWYEISGRAKLHSIVLPAALSSKPEYKNLGKYAYGEVELEEGSRLNAVVRGISKKNRKELSAKLPLNCHASIFQREGGYKTVVFDLDQEQ</sequence>
<comment type="caution">
    <text evidence="2">The sequence shown here is derived from an EMBL/GenBank/DDBJ whole genome shotgun (WGS) entry which is preliminary data.</text>
</comment>
<dbReference type="Proteomes" id="UP000037392">
    <property type="component" value="Unassembled WGS sequence"/>
</dbReference>
<proteinExistence type="predicted"/>
<accession>A0A0J9CDI7</accession>
<dbReference type="Gene3D" id="6.10.30.10">
    <property type="match status" value="1"/>
</dbReference>
<dbReference type="PATRIC" id="fig|742734.4.peg.1476"/>
<evidence type="ECO:0000259" key="1">
    <source>
        <dbReference type="Pfam" id="PF12172"/>
    </source>
</evidence>
<name>A0A0J9CDI7_9FIRM</name>